<organism evidence="2 3">
    <name type="scientific">Pseudobacteriovorax antillogorgiicola</name>
    <dbReference type="NCBI Taxonomy" id="1513793"/>
    <lineage>
        <taxon>Bacteria</taxon>
        <taxon>Pseudomonadati</taxon>
        <taxon>Bdellovibrionota</taxon>
        <taxon>Oligoflexia</taxon>
        <taxon>Oligoflexales</taxon>
        <taxon>Pseudobacteriovoracaceae</taxon>
        <taxon>Pseudobacteriovorax</taxon>
    </lineage>
</organism>
<gene>
    <name evidence="2" type="ORF">SAMN06296036_107124</name>
</gene>
<keyword evidence="1" id="KW-0472">Membrane</keyword>
<dbReference type="AlphaFoldDB" id="A0A1Y6BQ82"/>
<dbReference type="OrthoDB" id="1522169at2"/>
<feature type="transmembrane region" description="Helical" evidence="1">
    <location>
        <begin position="97"/>
        <end position="117"/>
    </location>
</feature>
<feature type="transmembrane region" description="Helical" evidence="1">
    <location>
        <begin position="129"/>
        <end position="150"/>
    </location>
</feature>
<evidence type="ECO:0000256" key="1">
    <source>
        <dbReference type="SAM" id="Phobius"/>
    </source>
</evidence>
<feature type="transmembrane region" description="Helical" evidence="1">
    <location>
        <begin position="35"/>
        <end position="54"/>
    </location>
</feature>
<dbReference type="Proteomes" id="UP000192907">
    <property type="component" value="Unassembled WGS sequence"/>
</dbReference>
<reference evidence="3" key="1">
    <citation type="submission" date="2017-04" db="EMBL/GenBank/DDBJ databases">
        <authorList>
            <person name="Varghese N."/>
            <person name="Submissions S."/>
        </authorList>
    </citation>
    <scope>NUCLEOTIDE SEQUENCE [LARGE SCALE GENOMIC DNA]</scope>
    <source>
        <strain evidence="3">RKEM611</strain>
    </source>
</reference>
<keyword evidence="1" id="KW-1133">Transmembrane helix</keyword>
<feature type="transmembrane region" description="Helical" evidence="1">
    <location>
        <begin position="12"/>
        <end position="29"/>
    </location>
</feature>
<keyword evidence="1" id="KW-0812">Transmembrane</keyword>
<feature type="transmembrane region" description="Helical" evidence="1">
    <location>
        <begin position="66"/>
        <end position="85"/>
    </location>
</feature>
<name>A0A1Y6BQ82_9BACT</name>
<accession>A0A1Y6BQ82</accession>
<keyword evidence="3" id="KW-1185">Reference proteome</keyword>
<evidence type="ECO:0000313" key="3">
    <source>
        <dbReference type="Proteomes" id="UP000192907"/>
    </source>
</evidence>
<evidence type="ECO:0000313" key="2">
    <source>
        <dbReference type="EMBL" id="SMF21679.1"/>
    </source>
</evidence>
<protein>
    <submittedName>
        <fullName evidence="2">Uncharacterized protein</fullName>
    </submittedName>
</protein>
<sequence>MNSITLRLMLQHLCYLGLGLFPFLISINRNLEYEYAMSLCLLLGVIAWLGGLWPKSRQWLLAAPPWTVLTGLFVMLLPAFTWRLVQACLCEPREIALWLLLVTVPAWFVHWGFLSIFEQCQGMKSRQKIILYLALGLCTIVWPLWEIWYLPQKRSTSLLYGVFHGPIYDTWLPIDAGIIVKRSLHGAMGLIAWSLCATKIDKKITLSLLALIASINISFEQFPSQGHGLGALKRDLPQIMEGPHHSLHFPAELNSRQREMVQSIHQQSLFHTQDLRQYFPSAPHVYVFVYRSQQDKKLIFGGGGTDITDVITPSIHINLSSWPHPTLRHELVHAMASDQAFYGLGFHPNMAFTEGFAVALAPQERSISLDGSVFTLLKQNKLPDVERLFSPLFWTESGARAYRTAGSLIRYLLKRYGYESVAKIYAGKPWTDVIDKAPRAVIEDWLSHIKSQDQHQRYSGQYSEALFRYPGVLQDTCPHSKALLRQFKNKEIFPSWRWPASWSHDTYWDWRLALEPKNQRVTYSIKLRRVKEMIRSNDQKSVRQFISEQELDVAKIRFLEDYWLAQLVADLHAWLGDAKSDDELLKHLENFQESSFVGFSAARQLELRLLIASDTNLPQKDIRDYLAGFSSFKKLKPFDHWLYHYLRIRRPIRISEDELRNLVSMTIPHDLSENIKFEWHKTLGGRLMEAKLYELAASTFEGALNFAHPGAKDVSKLFQEEATWHAQRI</sequence>
<dbReference type="STRING" id="1513793.SAMN06296036_107124"/>
<proteinExistence type="predicted"/>
<dbReference type="EMBL" id="FWZT01000007">
    <property type="protein sequence ID" value="SMF21679.1"/>
    <property type="molecule type" value="Genomic_DNA"/>
</dbReference>
<dbReference type="RefSeq" id="WP_132318431.1">
    <property type="nucleotide sequence ID" value="NZ_FWZT01000007.1"/>
</dbReference>